<organism evidence="5 6">
    <name type="scientific">Lentinula raphanica</name>
    <dbReference type="NCBI Taxonomy" id="153919"/>
    <lineage>
        <taxon>Eukaryota</taxon>
        <taxon>Fungi</taxon>
        <taxon>Dikarya</taxon>
        <taxon>Basidiomycota</taxon>
        <taxon>Agaricomycotina</taxon>
        <taxon>Agaricomycetes</taxon>
        <taxon>Agaricomycetidae</taxon>
        <taxon>Agaricales</taxon>
        <taxon>Marasmiineae</taxon>
        <taxon>Omphalotaceae</taxon>
        <taxon>Lentinula</taxon>
    </lineage>
</organism>
<dbReference type="InterPro" id="IPR012951">
    <property type="entry name" value="BBE"/>
</dbReference>
<comment type="similarity">
    <text evidence="1">Belongs to the oxygen-dependent FAD-linked oxidoreductase family.</text>
</comment>
<evidence type="ECO:0000256" key="2">
    <source>
        <dbReference type="ARBA" id="ARBA00023002"/>
    </source>
</evidence>
<dbReference type="GO" id="GO:0016491">
    <property type="term" value="F:oxidoreductase activity"/>
    <property type="evidence" value="ECO:0007669"/>
    <property type="project" value="UniProtKB-KW"/>
</dbReference>
<dbReference type="PANTHER" id="PTHR13878:SF91">
    <property type="entry name" value="FAD BINDING DOMAIN PROTEIN (AFU_ORTHOLOGUE AFUA_6G12070)-RELATED"/>
    <property type="match status" value="1"/>
</dbReference>
<name>A0AA38U503_9AGAR</name>
<keyword evidence="2" id="KW-0560">Oxidoreductase</keyword>
<dbReference type="GO" id="GO:0071949">
    <property type="term" value="F:FAD binding"/>
    <property type="evidence" value="ECO:0007669"/>
    <property type="project" value="InterPro"/>
</dbReference>
<accession>A0AA38U503</accession>
<dbReference type="SUPFAM" id="SSF56176">
    <property type="entry name" value="FAD-binding/transporter-associated domain-like"/>
    <property type="match status" value="1"/>
</dbReference>
<evidence type="ECO:0000256" key="1">
    <source>
        <dbReference type="ARBA" id="ARBA00005466"/>
    </source>
</evidence>
<dbReference type="InterPro" id="IPR016166">
    <property type="entry name" value="FAD-bd_PCMH"/>
</dbReference>
<dbReference type="EMBL" id="MU806949">
    <property type="protein sequence ID" value="KAJ3832469.1"/>
    <property type="molecule type" value="Genomic_DNA"/>
</dbReference>
<sequence>MSPQYALLISLLIPLTSAFNSQARFTGITGNSEYAALNSSVGGRLFKGTPIVQPCVPSKNARPGNCTEVLSEYVDEVFRTSTPGGYVVPQWETCQTTGAQCLLDYTDPFNLDPVTPPRQCRLGSIPSHFIDVRSESDVQAALQFSKRFQVPLVIKNTGHDYKGRSSAPHSLALWTHNLQNISYDPAFIPEGCSTASASVTLGAGVQWKDAYAFAESNNITLVGGSDRTVGAVGGWLQGGGHGMLSNTMGLGVDRALQFKVVTPDGQYRVANACQNQDLFFALRGGGGGTFGVVMESTVLASPQITLQVVMVAFANATDIALTRELWQTMTANGLQWAEDGWGGLATANVAIYINPKLSAEEATESMSPLIDLGKRLQSDQVEGAQVITTQFESWGTFFDWFAADNVAITGVSLAIVSRLIPKANFATAESQAELVDGLINTSIATPRVIILITAPSSYPGDNTTSVTEAWRSSLYHVTAVTTWNWNATMEDKKEAYAQASASIDNLRRITPDAAYQNEADVYEPNHEVSFWGSNYERLLEIKNKYDPGHILDCWNCVGWNRSAPQFSCYL</sequence>
<dbReference type="InterPro" id="IPR016169">
    <property type="entry name" value="FAD-bd_PCMH_sub2"/>
</dbReference>
<evidence type="ECO:0000256" key="3">
    <source>
        <dbReference type="SAM" id="SignalP"/>
    </source>
</evidence>
<dbReference type="AlphaFoldDB" id="A0AA38U503"/>
<keyword evidence="6" id="KW-1185">Reference proteome</keyword>
<dbReference type="Proteomes" id="UP001163846">
    <property type="component" value="Unassembled WGS sequence"/>
</dbReference>
<dbReference type="PANTHER" id="PTHR13878">
    <property type="entry name" value="GULONOLACTONE OXIDASE"/>
    <property type="match status" value="1"/>
</dbReference>
<protein>
    <recommendedName>
        <fullName evidence="4">FAD-binding PCMH-type domain-containing protein</fullName>
    </recommendedName>
</protein>
<proteinExistence type="inferred from homology"/>
<dbReference type="Pfam" id="PF01565">
    <property type="entry name" value="FAD_binding_4"/>
    <property type="match status" value="1"/>
</dbReference>
<evidence type="ECO:0000259" key="4">
    <source>
        <dbReference type="PROSITE" id="PS51387"/>
    </source>
</evidence>
<evidence type="ECO:0000313" key="6">
    <source>
        <dbReference type="Proteomes" id="UP001163846"/>
    </source>
</evidence>
<feature type="domain" description="FAD-binding PCMH-type" evidence="4">
    <location>
        <begin position="122"/>
        <end position="303"/>
    </location>
</feature>
<evidence type="ECO:0000313" key="5">
    <source>
        <dbReference type="EMBL" id="KAJ3832469.1"/>
    </source>
</evidence>
<feature type="signal peptide" evidence="3">
    <location>
        <begin position="1"/>
        <end position="18"/>
    </location>
</feature>
<dbReference type="PROSITE" id="PS51387">
    <property type="entry name" value="FAD_PCMH"/>
    <property type="match status" value="1"/>
</dbReference>
<dbReference type="InterPro" id="IPR006094">
    <property type="entry name" value="Oxid_FAD_bind_N"/>
</dbReference>
<reference evidence="5" key="1">
    <citation type="submission" date="2022-08" db="EMBL/GenBank/DDBJ databases">
        <authorList>
            <consortium name="DOE Joint Genome Institute"/>
            <person name="Min B."/>
            <person name="Riley R."/>
            <person name="Sierra-Patev S."/>
            <person name="Naranjo-Ortiz M."/>
            <person name="Looney B."/>
            <person name="Konkel Z."/>
            <person name="Slot J.C."/>
            <person name="Sakamoto Y."/>
            <person name="Steenwyk J.L."/>
            <person name="Rokas A."/>
            <person name="Carro J."/>
            <person name="Camarero S."/>
            <person name="Ferreira P."/>
            <person name="Molpeceres G."/>
            <person name="Ruiz-Duenas F.J."/>
            <person name="Serrano A."/>
            <person name="Henrissat B."/>
            <person name="Drula E."/>
            <person name="Hughes K.W."/>
            <person name="Mata J.L."/>
            <person name="Ishikawa N.K."/>
            <person name="Vargas-Isla R."/>
            <person name="Ushijima S."/>
            <person name="Smith C.A."/>
            <person name="Ahrendt S."/>
            <person name="Andreopoulos W."/>
            <person name="He G."/>
            <person name="Labutti K."/>
            <person name="Lipzen A."/>
            <person name="Ng V."/>
            <person name="Sandor L."/>
            <person name="Barry K."/>
            <person name="Martinez A.T."/>
            <person name="Xiao Y."/>
            <person name="Gibbons J.G."/>
            <person name="Terashima K."/>
            <person name="Hibbett D.S."/>
            <person name="Grigoriev I.V."/>
        </authorList>
    </citation>
    <scope>NUCLEOTIDE SEQUENCE</scope>
    <source>
        <strain evidence="5">TFB9207</strain>
    </source>
</reference>
<feature type="chain" id="PRO_5041442012" description="FAD-binding PCMH-type domain-containing protein" evidence="3">
    <location>
        <begin position="19"/>
        <end position="570"/>
    </location>
</feature>
<dbReference type="Gene3D" id="3.30.465.10">
    <property type="match status" value="2"/>
</dbReference>
<keyword evidence="3" id="KW-0732">Signal</keyword>
<comment type="caution">
    <text evidence="5">The sequence shown here is derived from an EMBL/GenBank/DDBJ whole genome shotgun (WGS) entry which is preliminary data.</text>
</comment>
<dbReference type="Pfam" id="PF08031">
    <property type="entry name" value="BBE"/>
    <property type="match status" value="1"/>
</dbReference>
<gene>
    <name evidence="5" type="ORF">F5878DRAFT_7503</name>
</gene>
<dbReference type="InterPro" id="IPR036318">
    <property type="entry name" value="FAD-bd_PCMH-like_sf"/>
</dbReference>
<dbReference type="InterPro" id="IPR050432">
    <property type="entry name" value="FAD-linked_Oxidoreductases_BP"/>
</dbReference>